<protein>
    <submittedName>
        <fullName evidence="2">Ankyrin repeat domain-containing protein</fullName>
    </submittedName>
</protein>
<sequence>MLEELKTLLVKLGSEQNNWSEEEILAAQHIFGNYALERIVVLAARNESLLPIIEHCIRNGGNPDFVIHERDEILNLLNMAAIGDALNVINYLLDNNILTVDQRAFKDSRTPFHSAVQWNNIEAAKLFLKRGADMHAEFEDIEVRTALHDVFDARYYLDNELDYIEMSKFLVRFGIRILDNIDMLCSDSLVQHHPTKGAIKDLLLSIKRLEDL</sequence>
<dbReference type="Gene3D" id="1.25.40.20">
    <property type="entry name" value="Ankyrin repeat-containing domain"/>
    <property type="match status" value="1"/>
</dbReference>
<evidence type="ECO:0000313" key="3">
    <source>
        <dbReference type="Proteomes" id="UP001642485"/>
    </source>
</evidence>
<dbReference type="InterPro" id="IPR002110">
    <property type="entry name" value="Ankyrin_rpt"/>
</dbReference>
<dbReference type="Proteomes" id="UP001642485">
    <property type="component" value="Chromosome"/>
</dbReference>
<dbReference type="InterPro" id="IPR036770">
    <property type="entry name" value="Ankyrin_rpt-contain_sf"/>
</dbReference>
<evidence type="ECO:0000256" key="1">
    <source>
        <dbReference type="PROSITE-ProRule" id="PRU00023"/>
    </source>
</evidence>
<name>A0ABP0T9W0_RICHE</name>
<gene>
    <name evidence="2" type="ORF">OB144RH_07730</name>
</gene>
<proteinExistence type="predicted"/>
<keyword evidence="1" id="KW-0040">ANK repeat</keyword>
<dbReference type="EMBL" id="OZ018776">
    <property type="protein sequence ID" value="CAK9121660.1"/>
    <property type="molecule type" value="Genomic_DNA"/>
</dbReference>
<dbReference type="SUPFAM" id="SSF48403">
    <property type="entry name" value="Ankyrin repeat"/>
    <property type="match status" value="1"/>
</dbReference>
<dbReference type="PROSITE" id="PS50297">
    <property type="entry name" value="ANK_REP_REGION"/>
    <property type="match status" value="1"/>
</dbReference>
<dbReference type="SMART" id="SM00248">
    <property type="entry name" value="ANK"/>
    <property type="match status" value="3"/>
</dbReference>
<accession>A0ABP0T9W0</accession>
<dbReference type="PROSITE" id="PS50088">
    <property type="entry name" value="ANK_REPEAT"/>
    <property type="match status" value="1"/>
</dbReference>
<organism evidence="2 3">
    <name type="scientific">Rickettsia helvetica</name>
    <dbReference type="NCBI Taxonomy" id="35789"/>
    <lineage>
        <taxon>Bacteria</taxon>
        <taxon>Pseudomonadati</taxon>
        <taxon>Pseudomonadota</taxon>
        <taxon>Alphaproteobacteria</taxon>
        <taxon>Rickettsiales</taxon>
        <taxon>Rickettsiaceae</taxon>
        <taxon>Rickettsieae</taxon>
        <taxon>Rickettsia</taxon>
        <taxon>spotted fever group</taxon>
    </lineage>
</organism>
<reference evidence="2 3" key="1">
    <citation type="submission" date="2024-02" db="EMBL/GenBank/DDBJ databases">
        <authorList>
            <person name="Nijsse B."/>
            <person name="Sprong H."/>
        </authorList>
    </citation>
    <scope>NUCLEOTIDE SEQUENCE [LARGE SCALE GENOMIC DNA]</scope>
    <source>
        <strain evidence="2">OB144</strain>
    </source>
</reference>
<dbReference type="RefSeq" id="WP_010422099.1">
    <property type="nucleotide sequence ID" value="NZ_OY974080.1"/>
</dbReference>
<keyword evidence="3" id="KW-1185">Reference proteome</keyword>
<feature type="repeat" description="ANK" evidence="1">
    <location>
        <begin position="107"/>
        <end position="139"/>
    </location>
</feature>
<dbReference type="Pfam" id="PF12796">
    <property type="entry name" value="Ank_2"/>
    <property type="match status" value="1"/>
</dbReference>
<evidence type="ECO:0000313" key="2">
    <source>
        <dbReference type="EMBL" id="CAK9121660.1"/>
    </source>
</evidence>